<dbReference type="Gene3D" id="2.60.120.10">
    <property type="entry name" value="Jelly Rolls"/>
    <property type="match status" value="1"/>
</dbReference>
<dbReference type="OrthoDB" id="799474at2"/>
<dbReference type="InterPro" id="IPR014710">
    <property type="entry name" value="RmlC-like_jellyroll"/>
</dbReference>
<sequence>MKAKFIMQELQKNDHYKIIGIEISAGTNMPRHFTTSDAYVIVESGNALLIYKSETSELKKGMSLSIPSHEPHILKVIEDFKAYIVLANDAVITYSVL</sequence>
<feature type="domain" description="Cupin type-2" evidence="1">
    <location>
        <begin position="22"/>
        <end position="82"/>
    </location>
</feature>
<name>A0A5B8UT77_9SPHI</name>
<gene>
    <name evidence="2" type="ORF">FRZ54_06850</name>
</gene>
<dbReference type="KEGG" id="mgin:FRZ54_06850"/>
<dbReference type="Pfam" id="PF07883">
    <property type="entry name" value="Cupin_2"/>
    <property type="match status" value="1"/>
</dbReference>
<protein>
    <submittedName>
        <fullName evidence="2">Cupin domain-containing protein</fullName>
    </submittedName>
</protein>
<proteinExistence type="predicted"/>
<dbReference type="AlphaFoldDB" id="A0A5B8UT77"/>
<evidence type="ECO:0000313" key="3">
    <source>
        <dbReference type="Proteomes" id="UP000321479"/>
    </source>
</evidence>
<dbReference type="InterPro" id="IPR013096">
    <property type="entry name" value="Cupin_2"/>
</dbReference>
<evidence type="ECO:0000313" key="2">
    <source>
        <dbReference type="EMBL" id="QEC62310.1"/>
    </source>
</evidence>
<reference evidence="2 3" key="1">
    <citation type="journal article" date="2017" name="Curr. Microbiol.">
        <title>Mucilaginibacter ginsenosidivorans sp. nov., Isolated from Soil of Ginseng Field.</title>
        <authorList>
            <person name="Kim M.M."/>
            <person name="Siddiqi M.Z."/>
            <person name="Im W.T."/>
        </authorList>
    </citation>
    <scope>NUCLEOTIDE SEQUENCE [LARGE SCALE GENOMIC DNA]</scope>
    <source>
        <strain evidence="2 3">Gsoil 3017</strain>
    </source>
</reference>
<evidence type="ECO:0000259" key="1">
    <source>
        <dbReference type="Pfam" id="PF07883"/>
    </source>
</evidence>
<dbReference type="Proteomes" id="UP000321479">
    <property type="component" value="Chromosome"/>
</dbReference>
<dbReference type="InterPro" id="IPR011051">
    <property type="entry name" value="RmlC_Cupin_sf"/>
</dbReference>
<organism evidence="2 3">
    <name type="scientific">Mucilaginibacter ginsenosidivorans</name>
    <dbReference type="NCBI Taxonomy" id="398053"/>
    <lineage>
        <taxon>Bacteria</taxon>
        <taxon>Pseudomonadati</taxon>
        <taxon>Bacteroidota</taxon>
        <taxon>Sphingobacteriia</taxon>
        <taxon>Sphingobacteriales</taxon>
        <taxon>Sphingobacteriaceae</taxon>
        <taxon>Mucilaginibacter</taxon>
    </lineage>
</organism>
<keyword evidence="3" id="KW-1185">Reference proteome</keyword>
<accession>A0A5B8UT77</accession>
<dbReference type="SUPFAM" id="SSF51182">
    <property type="entry name" value="RmlC-like cupins"/>
    <property type="match status" value="1"/>
</dbReference>
<dbReference type="EMBL" id="CP042436">
    <property type="protein sequence ID" value="QEC62310.1"/>
    <property type="molecule type" value="Genomic_DNA"/>
</dbReference>